<evidence type="ECO:0000313" key="1">
    <source>
        <dbReference type="EMBL" id="MFD2261685.1"/>
    </source>
</evidence>
<proteinExistence type="predicted"/>
<reference evidence="2" key="1">
    <citation type="journal article" date="2019" name="Int. J. Syst. Evol. Microbiol.">
        <title>The Global Catalogue of Microorganisms (GCM) 10K type strain sequencing project: providing services to taxonomists for standard genome sequencing and annotation.</title>
        <authorList>
            <consortium name="The Broad Institute Genomics Platform"/>
            <consortium name="The Broad Institute Genome Sequencing Center for Infectious Disease"/>
            <person name="Wu L."/>
            <person name="Ma J."/>
        </authorList>
    </citation>
    <scope>NUCLEOTIDE SEQUENCE [LARGE SCALE GENOMIC DNA]</scope>
    <source>
        <strain evidence="2">CGMCC 1.19062</strain>
    </source>
</reference>
<sequence>MLAKQVTAEVGVAYPRSTDPLVIAGRAAPQTLALIDLWHELRGNDTIPDRRRLDPAVLKPWINNLGQVEVSYEPELTLTYRLMAERLISLRGKNPVGRTVGEGYYGRSLEEVFTNYTTVIGARRPMLDWEEAQSCDGKYLEIETLFLPFSRGGDSVQTILLYVHLIVNATGQPV</sequence>
<dbReference type="Pfam" id="PF07310">
    <property type="entry name" value="PAS_5"/>
    <property type="match status" value="1"/>
</dbReference>
<name>A0ABW5DQU3_9PROT</name>
<keyword evidence="2" id="KW-1185">Reference proteome</keyword>
<protein>
    <submittedName>
        <fullName evidence="1">PAS domain-containing protein</fullName>
    </submittedName>
</protein>
<gene>
    <name evidence="1" type="ORF">ACFSM5_02220</name>
</gene>
<organism evidence="1 2">
    <name type="scientific">Lacibacterium aquatile</name>
    <dbReference type="NCBI Taxonomy" id="1168082"/>
    <lineage>
        <taxon>Bacteria</taxon>
        <taxon>Pseudomonadati</taxon>
        <taxon>Pseudomonadota</taxon>
        <taxon>Alphaproteobacteria</taxon>
        <taxon>Rhodospirillales</taxon>
        <taxon>Rhodospirillaceae</taxon>
    </lineage>
</organism>
<evidence type="ECO:0000313" key="2">
    <source>
        <dbReference type="Proteomes" id="UP001597295"/>
    </source>
</evidence>
<accession>A0ABW5DQU3</accession>
<dbReference type="EMBL" id="JBHUIP010000003">
    <property type="protein sequence ID" value="MFD2261685.1"/>
    <property type="molecule type" value="Genomic_DNA"/>
</dbReference>
<comment type="caution">
    <text evidence="1">The sequence shown here is derived from an EMBL/GenBank/DDBJ whole genome shotgun (WGS) entry which is preliminary data.</text>
</comment>
<dbReference type="RefSeq" id="WP_379874601.1">
    <property type="nucleotide sequence ID" value="NZ_JBHUIP010000003.1"/>
</dbReference>
<dbReference type="InterPro" id="IPR009922">
    <property type="entry name" value="DUF1457"/>
</dbReference>
<dbReference type="Proteomes" id="UP001597295">
    <property type="component" value="Unassembled WGS sequence"/>
</dbReference>